<sequence>MSTLQCLNQVQAKTYFSVLQFGACADGKTDNNKAFMAAWNQACNSLGENGVLIPTGISFQYIDQLMINGGGSLDGEGASAWPLNNCSKDPNCPPLPVSMRLDFVTNSRISSITSINSKNFHFNIFACKNITISRIRISAPEDSPNTDGKHLGSSTDIRILDSVFGTGDNCISMGPGSKNININNVHCGPGHGISIGSLGGSQMDADVTGIIVRNCSLVGTSNGIRIKTWAPSYPLLVSNLTFEQIKLRNVSNPIFIDQQYCPSRTCDQKSSSSVKIKDVKFTQMWGTTKSQVAINLQCSKSTPCERIDLNDINMGYIGQGKGPKGPISITSSCANVHGVASGKQHPSSCL</sequence>
<dbReference type="EMBL" id="BPVZ01000173">
    <property type="protein sequence ID" value="GKV43803.1"/>
    <property type="molecule type" value="Genomic_DNA"/>
</dbReference>
<dbReference type="GO" id="GO:0005975">
    <property type="term" value="P:carbohydrate metabolic process"/>
    <property type="evidence" value="ECO:0007669"/>
    <property type="project" value="InterPro"/>
</dbReference>
<keyword evidence="6 9" id="KW-0326">Glycosidase</keyword>
<evidence type="ECO:0000256" key="8">
    <source>
        <dbReference type="PROSITE-ProRule" id="PRU10052"/>
    </source>
</evidence>
<keyword evidence="3" id="KW-0134">Cell wall</keyword>
<evidence type="ECO:0000313" key="10">
    <source>
        <dbReference type="EMBL" id="GKV43803.1"/>
    </source>
</evidence>
<feature type="active site" evidence="8">
    <location>
        <position position="191"/>
    </location>
</feature>
<keyword evidence="5 9" id="KW-0378">Hydrolase</keyword>
<evidence type="ECO:0000256" key="9">
    <source>
        <dbReference type="RuleBase" id="RU361169"/>
    </source>
</evidence>
<evidence type="ECO:0000256" key="2">
    <source>
        <dbReference type="ARBA" id="ARBA00008834"/>
    </source>
</evidence>
<dbReference type="PANTHER" id="PTHR31375">
    <property type="match status" value="1"/>
</dbReference>
<evidence type="ECO:0000256" key="1">
    <source>
        <dbReference type="ARBA" id="ARBA00004191"/>
    </source>
</evidence>
<dbReference type="Gene3D" id="2.160.20.10">
    <property type="entry name" value="Single-stranded right-handed beta-helix, Pectin lyase-like"/>
    <property type="match status" value="1"/>
</dbReference>
<dbReference type="PROSITE" id="PS00502">
    <property type="entry name" value="POLYGALACTURONASE"/>
    <property type="match status" value="1"/>
</dbReference>
<accession>A0AAV5M4E7</accession>
<keyword evidence="11" id="KW-1185">Reference proteome</keyword>
<comment type="caution">
    <text evidence="10">The sequence shown here is derived from an EMBL/GenBank/DDBJ whole genome shotgun (WGS) entry which is preliminary data.</text>
</comment>
<reference evidence="10 11" key="1">
    <citation type="journal article" date="2021" name="Commun. Biol.">
        <title>The genome of Shorea leprosula (Dipterocarpaceae) highlights the ecological relevance of drought in aseasonal tropical rainforests.</title>
        <authorList>
            <person name="Ng K.K.S."/>
            <person name="Kobayashi M.J."/>
            <person name="Fawcett J.A."/>
            <person name="Hatakeyama M."/>
            <person name="Paape T."/>
            <person name="Ng C.H."/>
            <person name="Ang C.C."/>
            <person name="Tnah L.H."/>
            <person name="Lee C.T."/>
            <person name="Nishiyama T."/>
            <person name="Sese J."/>
            <person name="O'Brien M.J."/>
            <person name="Copetti D."/>
            <person name="Mohd Noor M.I."/>
            <person name="Ong R.C."/>
            <person name="Putra M."/>
            <person name="Sireger I.Z."/>
            <person name="Indrioko S."/>
            <person name="Kosugi Y."/>
            <person name="Izuno A."/>
            <person name="Isagi Y."/>
            <person name="Lee S.L."/>
            <person name="Shimizu K.K."/>
        </authorList>
    </citation>
    <scope>NUCLEOTIDE SEQUENCE [LARGE SCALE GENOMIC DNA]</scope>
    <source>
        <strain evidence="10">214</strain>
    </source>
</reference>
<dbReference type="Proteomes" id="UP001054252">
    <property type="component" value="Unassembled WGS sequence"/>
</dbReference>
<gene>
    <name evidence="10" type="ORF">SLEP1_g51056</name>
</gene>
<evidence type="ECO:0000256" key="6">
    <source>
        <dbReference type="ARBA" id="ARBA00023295"/>
    </source>
</evidence>
<comment type="similarity">
    <text evidence="2 9">Belongs to the glycosyl hydrolase 28 family.</text>
</comment>
<dbReference type="Pfam" id="PF00295">
    <property type="entry name" value="Glyco_hydro_28"/>
    <property type="match status" value="1"/>
</dbReference>
<evidence type="ECO:0000256" key="5">
    <source>
        <dbReference type="ARBA" id="ARBA00022801"/>
    </source>
</evidence>
<keyword evidence="7" id="KW-0961">Cell wall biogenesis/degradation</keyword>
<comment type="subcellular location">
    <subcellularLocation>
        <location evidence="1">Secreted</location>
        <location evidence="1">Cell wall</location>
    </subcellularLocation>
</comment>
<dbReference type="GO" id="GO:0071555">
    <property type="term" value="P:cell wall organization"/>
    <property type="evidence" value="ECO:0007669"/>
    <property type="project" value="UniProtKB-KW"/>
</dbReference>
<proteinExistence type="inferred from homology"/>
<name>A0AAV5M4E7_9ROSI</name>
<keyword evidence="4" id="KW-0964">Secreted</keyword>
<dbReference type="AlphaFoldDB" id="A0AAV5M4E7"/>
<dbReference type="GO" id="GO:0004650">
    <property type="term" value="F:polygalacturonase activity"/>
    <property type="evidence" value="ECO:0007669"/>
    <property type="project" value="InterPro"/>
</dbReference>
<dbReference type="InterPro" id="IPR000743">
    <property type="entry name" value="Glyco_hydro_28"/>
</dbReference>
<evidence type="ECO:0000256" key="4">
    <source>
        <dbReference type="ARBA" id="ARBA00022525"/>
    </source>
</evidence>
<organism evidence="10 11">
    <name type="scientific">Rubroshorea leprosula</name>
    <dbReference type="NCBI Taxonomy" id="152421"/>
    <lineage>
        <taxon>Eukaryota</taxon>
        <taxon>Viridiplantae</taxon>
        <taxon>Streptophyta</taxon>
        <taxon>Embryophyta</taxon>
        <taxon>Tracheophyta</taxon>
        <taxon>Spermatophyta</taxon>
        <taxon>Magnoliopsida</taxon>
        <taxon>eudicotyledons</taxon>
        <taxon>Gunneridae</taxon>
        <taxon>Pentapetalae</taxon>
        <taxon>rosids</taxon>
        <taxon>malvids</taxon>
        <taxon>Malvales</taxon>
        <taxon>Dipterocarpaceae</taxon>
        <taxon>Rubroshorea</taxon>
    </lineage>
</organism>
<protein>
    <recommendedName>
        <fullName evidence="12">Exopolygalacturonase</fullName>
    </recommendedName>
</protein>
<evidence type="ECO:0000256" key="7">
    <source>
        <dbReference type="ARBA" id="ARBA00023316"/>
    </source>
</evidence>
<dbReference type="InterPro" id="IPR012334">
    <property type="entry name" value="Pectin_lyas_fold"/>
</dbReference>
<dbReference type="SUPFAM" id="SSF51126">
    <property type="entry name" value="Pectin lyase-like"/>
    <property type="match status" value="1"/>
</dbReference>
<dbReference type="InterPro" id="IPR011050">
    <property type="entry name" value="Pectin_lyase_fold/virulence"/>
</dbReference>
<dbReference type="SMART" id="SM00710">
    <property type="entry name" value="PbH1"/>
    <property type="match status" value="5"/>
</dbReference>
<evidence type="ECO:0000313" key="11">
    <source>
        <dbReference type="Proteomes" id="UP001054252"/>
    </source>
</evidence>
<evidence type="ECO:0000256" key="3">
    <source>
        <dbReference type="ARBA" id="ARBA00022512"/>
    </source>
</evidence>
<dbReference type="InterPro" id="IPR006626">
    <property type="entry name" value="PbH1"/>
</dbReference>
<evidence type="ECO:0008006" key="12">
    <source>
        <dbReference type="Google" id="ProtNLM"/>
    </source>
</evidence>